<organism evidence="1">
    <name type="scientific">Arundo donax</name>
    <name type="common">Giant reed</name>
    <name type="synonym">Donax arundinaceus</name>
    <dbReference type="NCBI Taxonomy" id="35708"/>
    <lineage>
        <taxon>Eukaryota</taxon>
        <taxon>Viridiplantae</taxon>
        <taxon>Streptophyta</taxon>
        <taxon>Embryophyta</taxon>
        <taxon>Tracheophyta</taxon>
        <taxon>Spermatophyta</taxon>
        <taxon>Magnoliopsida</taxon>
        <taxon>Liliopsida</taxon>
        <taxon>Poales</taxon>
        <taxon>Poaceae</taxon>
        <taxon>PACMAD clade</taxon>
        <taxon>Arundinoideae</taxon>
        <taxon>Arundineae</taxon>
        <taxon>Arundo</taxon>
    </lineage>
</organism>
<name>A0A0A9HHL1_ARUDO</name>
<reference evidence="1" key="2">
    <citation type="journal article" date="2015" name="Data Brief">
        <title>Shoot transcriptome of the giant reed, Arundo donax.</title>
        <authorList>
            <person name="Barrero R.A."/>
            <person name="Guerrero F.D."/>
            <person name="Moolhuijzen P."/>
            <person name="Goolsby J.A."/>
            <person name="Tidwell J."/>
            <person name="Bellgard S.E."/>
            <person name="Bellgard M.I."/>
        </authorList>
    </citation>
    <scope>NUCLEOTIDE SEQUENCE</scope>
    <source>
        <tissue evidence="1">Shoot tissue taken approximately 20 cm above the soil surface</tissue>
    </source>
</reference>
<dbReference type="AlphaFoldDB" id="A0A0A9HHL1"/>
<proteinExistence type="predicted"/>
<evidence type="ECO:0000313" key="1">
    <source>
        <dbReference type="EMBL" id="JAE35309.1"/>
    </source>
</evidence>
<reference evidence="1" key="1">
    <citation type="submission" date="2014-09" db="EMBL/GenBank/DDBJ databases">
        <authorList>
            <person name="Magalhaes I.L.F."/>
            <person name="Oliveira U."/>
            <person name="Santos F.R."/>
            <person name="Vidigal T.H.D.A."/>
            <person name="Brescovit A.D."/>
            <person name="Santos A.J."/>
        </authorList>
    </citation>
    <scope>NUCLEOTIDE SEQUENCE</scope>
    <source>
        <tissue evidence="1">Shoot tissue taken approximately 20 cm above the soil surface</tissue>
    </source>
</reference>
<accession>A0A0A9HHL1</accession>
<sequence length="62" mass="6984">MNRNTAEIGAVASACLQMAMNEHKCRSQCCLVFHPYCWLLPSEQASDTSTVWCSSRAVQDFR</sequence>
<protein>
    <submittedName>
        <fullName evidence="1">Uncharacterized protein</fullName>
    </submittedName>
</protein>
<dbReference type="EMBL" id="GBRH01162587">
    <property type="protein sequence ID" value="JAE35309.1"/>
    <property type="molecule type" value="Transcribed_RNA"/>
</dbReference>